<evidence type="ECO:0000256" key="1">
    <source>
        <dbReference type="ARBA" id="ARBA00008601"/>
    </source>
</evidence>
<gene>
    <name evidence="7" type="ORF">TSPGSL018_13122</name>
</gene>
<sequence>MGAQGNYSLEQDEPTLVHSNEISAVLLGDVFHVVDTGLLDRHNITHLLLVASKCSLPPGSASRQVLTVPLAENGTTDLTVAGRSEAAENTPTPTAAARLDQCLEFIEEAWGSGGRILIACSNGNNRAAVVSLAWLMRQRRWGVQDSLRHLQELRPSIRPPPQYLSQLKTLEPRLQEA</sequence>
<evidence type="ECO:0000313" key="7">
    <source>
        <dbReference type="EMBL" id="JAC66656.1"/>
    </source>
</evidence>
<dbReference type="InterPro" id="IPR029021">
    <property type="entry name" value="Prot-tyrosine_phosphatase-like"/>
</dbReference>
<feature type="domain" description="Tyrosine-protein phosphatase" evidence="5">
    <location>
        <begin position="13"/>
        <end position="176"/>
    </location>
</feature>
<dbReference type="InterPro" id="IPR000340">
    <property type="entry name" value="Dual-sp_phosphatase_cat-dom"/>
</dbReference>
<evidence type="ECO:0000259" key="6">
    <source>
        <dbReference type="PROSITE" id="PS50056"/>
    </source>
</evidence>
<dbReference type="PANTHER" id="PTHR10159">
    <property type="entry name" value="DUAL SPECIFICITY PROTEIN PHOSPHATASE"/>
    <property type="match status" value="1"/>
</dbReference>
<dbReference type="CDD" id="cd14498">
    <property type="entry name" value="DSP"/>
    <property type="match status" value="1"/>
</dbReference>
<reference evidence="7" key="1">
    <citation type="submission" date="2014-05" db="EMBL/GenBank/DDBJ databases">
        <title>The transcriptome of the halophilic microalga Tetraselmis sp. GSL018 isolated from the Great Salt Lake, Utah.</title>
        <authorList>
            <person name="Jinkerson R.E."/>
            <person name="D'Adamo S."/>
            <person name="Posewitz M.C."/>
        </authorList>
    </citation>
    <scope>NUCLEOTIDE SEQUENCE</scope>
    <source>
        <strain evidence="7">GSL018</strain>
    </source>
</reference>
<evidence type="ECO:0000256" key="2">
    <source>
        <dbReference type="ARBA" id="ARBA00013064"/>
    </source>
</evidence>
<dbReference type="AlphaFoldDB" id="A0A061R845"/>
<dbReference type="PROSITE" id="PS50056">
    <property type="entry name" value="TYR_PHOSPHATASE_2"/>
    <property type="match status" value="1"/>
</dbReference>
<organism evidence="7">
    <name type="scientific">Tetraselmis sp. GSL018</name>
    <dbReference type="NCBI Taxonomy" id="582737"/>
    <lineage>
        <taxon>Eukaryota</taxon>
        <taxon>Viridiplantae</taxon>
        <taxon>Chlorophyta</taxon>
        <taxon>core chlorophytes</taxon>
        <taxon>Chlorodendrophyceae</taxon>
        <taxon>Chlorodendrales</taxon>
        <taxon>Chlorodendraceae</taxon>
        <taxon>Tetraselmis</taxon>
    </lineage>
</organism>
<dbReference type="PROSITE" id="PS50054">
    <property type="entry name" value="TYR_PHOSPHATASE_DUAL"/>
    <property type="match status" value="1"/>
</dbReference>
<comment type="similarity">
    <text evidence="1">Belongs to the protein-tyrosine phosphatase family. Non-receptor class dual specificity subfamily.</text>
</comment>
<dbReference type="GO" id="GO:0004725">
    <property type="term" value="F:protein tyrosine phosphatase activity"/>
    <property type="evidence" value="ECO:0007669"/>
    <property type="project" value="UniProtKB-EC"/>
</dbReference>
<evidence type="ECO:0000256" key="4">
    <source>
        <dbReference type="ARBA" id="ARBA00022912"/>
    </source>
</evidence>
<dbReference type="GO" id="GO:0043409">
    <property type="term" value="P:negative regulation of MAPK cascade"/>
    <property type="evidence" value="ECO:0007669"/>
    <property type="project" value="TreeGrafter"/>
</dbReference>
<dbReference type="Gene3D" id="3.90.190.10">
    <property type="entry name" value="Protein tyrosine phosphatase superfamily"/>
    <property type="match status" value="1"/>
</dbReference>
<evidence type="ECO:0000256" key="3">
    <source>
        <dbReference type="ARBA" id="ARBA00022801"/>
    </source>
</evidence>
<dbReference type="SUPFAM" id="SSF52799">
    <property type="entry name" value="(Phosphotyrosine protein) phosphatases II"/>
    <property type="match status" value="1"/>
</dbReference>
<dbReference type="EMBL" id="GBEZ01019968">
    <property type="protein sequence ID" value="JAC66656.1"/>
    <property type="molecule type" value="Transcribed_RNA"/>
</dbReference>
<name>A0A061R845_9CHLO</name>
<dbReference type="Pfam" id="PF00782">
    <property type="entry name" value="DSPc"/>
    <property type="match status" value="1"/>
</dbReference>
<dbReference type="GO" id="GO:0005737">
    <property type="term" value="C:cytoplasm"/>
    <property type="evidence" value="ECO:0007669"/>
    <property type="project" value="TreeGrafter"/>
</dbReference>
<keyword evidence="4" id="KW-0904">Protein phosphatase</keyword>
<dbReference type="InterPro" id="IPR000387">
    <property type="entry name" value="Tyr_Pase_dom"/>
</dbReference>
<keyword evidence="3" id="KW-0378">Hydrolase</keyword>
<proteinExistence type="inferred from homology"/>
<dbReference type="EC" id="3.1.3.48" evidence="2"/>
<feature type="domain" description="Tyrosine specific protein phosphatases" evidence="6">
    <location>
        <begin position="100"/>
        <end position="165"/>
    </location>
</feature>
<dbReference type="SMART" id="SM00195">
    <property type="entry name" value="DSPc"/>
    <property type="match status" value="1"/>
</dbReference>
<protein>
    <recommendedName>
        <fullName evidence="2">protein-tyrosine-phosphatase</fullName>
        <ecNumber evidence="2">3.1.3.48</ecNumber>
    </recommendedName>
</protein>
<dbReference type="PANTHER" id="PTHR10159:SF519">
    <property type="entry name" value="DUAL SPECIFICITY PROTEIN PHOSPHATASE MPK3"/>
    <property type="match status" value="1"/>
</dbReference>
<dbReference type="InterPro" id="IPR020422">
    <property type="entry name" value="TYR_PHOSPHATASE_DUAL_dom"/>
</dbReference>
<accession>A0A061R845</accession>
<evidence type="ECO:0000259" key="5">
    <source>
        <dbReference type="PROSITE" id="PS50054"/>
    </source>
</evidence>